<organism evidence="3 4">
    <name type="scientific">Anaerovibrio lipolyticus DSM 3074</name>
    <dbReference type="NCBI Taxonomy" id="1120997"/>
    <lineage>
        <taxon>Bacteria</taxon>
        <taxon>Bacillati</taxon>
        <taxon>Bacillota</taxon>
        <taxon>Negativicutes</taxon>
        <taxon>Selenomonadales</taxon>
        <taxon>Selenomonadaceae</taxon>
        <taxon>Anaerovibrio</taxon>
    </lineage>
</organism>
<dbReference type="EMBL" id="FQYW01000011">
    <property type="protein sequence ID" value="SHI72056.1"/>
    <property type="molecule type" value="Genomic_DNA"/>
</dbReference>
<dbReference type="GO" id="GO:0015627">
    <property type="term" value="C:type II protein secretion system complex"/>
    <property type="evidence" value="ECO:0007669"/>
    <property type="project" value="InterPro"/>
</dbReference>
<dbReference type="InterPro" id="IPR012902">
    <property type="entry name" value="N_methyl_site"/>
</dbReference>
<keyword evidence="2" id="KW-0812">Transmembrane</keyword>
<accession>A0A1M6DFK8</accession>
<dbReference type="InterPro" id="IPR000983">
    <property type="entry name" value="Bac_GSPG_pilin"/>
</dbReference>
<dbReference type="AlphaFoldDB" id="A0A1M6DFK8"/>
<evidence type="ECO:0000256" key="1">
    <source>
        <dbReference type="ARBA" id="ARBA00022481"/>
    </source>
</evidence>
<dbReference type="Proteomes" id="UP000191240">
    <property type="component" value="Unassembled WGS sequence"/>
</dbReference>
<feature type="transmembrane region" description="Helical" evidence="2">
    <location>
        <begin position="12"/>
        <end position="31"/>
    </location>
</feature>
<proteinExistence type="predicted"/>
<dbReference type="OrthoDB" id="3034673at2"/>
<keyword evidence="2" id="KW-1133">Transmembrane helix</keyword>
<name>A0A1M6DFK8_9FIRM</name>
<protein>
    <submittedName>
        <fullName evidence="3">General secretion pathway protein G</fullName>
    </submittedName>
</protein>
<keyword evidence="1" id="KW-0488">Methylation</keyword>
<dbReference type="Gene3D" id="3.30.700.10">
    <property type="entry name" value="Glycoprotein, Type 4 Pilin"/>
    <property type="match status" value="1"/>
</dbReference>
<evidence type="ECO:0000313" key="3">
    <source>
        <dbReference type="EMBL" id="SHI72056.1"/>
    </source>
</evidence>
<dbReference type="PRINTS" id="PR00813">
    <property type="entry name" value="BCTERIALGSPG"/>
</dbReference>
<reference evidence="3 4" key="1">
    <citation type="submission" date="2016-11" db="EMBL/GenBank/DDBJ databases">
        <authorList>
            <person name="Jaros S."/>
            <person name="Januszkiewicz K."/>
            <person name="Wedrychowicz H."/>
        </authorList>
    </citation>
    <scope>NUCLEOTIDE SEQUENCE [LARGE SCALE GENOMIC DNA]</scope>
    <source>
        <strain evidence="3 4">DSM 3074</strain>
    </source>
</reference>
<dbReference type="Pfam" id="PF07963">
    <property type="entry name" value="N_methyl"/>
    <property type="match status" value="1"/>
</dbReference>
<keyword evidence="2" id="KW-0472">Membrane</keyword>
<dbReference type="GO" id="GO:0015628">
    <property type="term" value="P:protein secretion by the type II secretion system"/>
    <property type="evidence" value="ECO:0007669"/>
    <property type="project" value="InterPro"/>
</dbReference>
<evidence type="ECO:0000256" key="2">
    <source>
        <dbReference type="SAM" id="Phobius"/>
    </source>
</evidence>
<dbReference type="SUPFAM" id="SSF54523">
    <property type="entry name" value="Pili subunits"/>
    <property type="match status" value="1"/>
</dbReference>
<dbReference type="InterPro" id="IPR045584">
    <property type="entry name" value="Pilin-like"/>
</dbReference>
<evidence type="ECO:0000313" key="4">
    <source>
        <dbReference type="Proteomes" id="UP000191240"/>
    </source>
</evidence>
<dbReference type="RefSeq" id="WP_080325807.1">
    <property type="nucleotide sequence ID" value="NZ_FQYW01000011.1"/>
</dbReference>
<gene>
    <name evidence="3" type="ORF">SAMN02745671_01448</name>
</gene>
<sequence length="136" mass="15087">MVKKFRDEAGFSMLELIIYISIVGIILAVAVPKYNNAIVMANTARIQADLQTLDGAVMMYYTETGQYPGTIGDLDDYIKNVTELHPPKGKYMLKDGTVGEISDSEYTIDVEENEALCDGHRLADFGRQEKTGRGTE</sequence>